<feature type="coiled-coil region" evidence="11">
    <location>
        <begin position="99"/>
        <end position="147"/>
    </location>
</feature>
<dbReference type="CDD" id="cd00086">
    <property type="entry name" value="homeodomain"/>
    <property type="match status" value="1"/>
</dbReference>
<protein>
    <recommendedName>
        <fullName evidence="10">Homeobox-leucine zipper protein</fullName>
    </recommendedName>
    <alternativeName>
        <fullName evidence="10">HD-ZIP protein</fullName>
    </alternativeName>
    <alternativeName>
        <fullName evidence="10">Homeodomain transcription factor</fullName>
    </alternativeName>
</protein>
<evidence type="ECO:0000256" key="1">
    <source>
        <dbReference type="ARBA" id="ARBA00004123"/>
    </source>
</evidence>
<evidence type="ECO:0000256" key="6">
    <source>
        <dbReference type="ARBA" id="ARBA00023242"/>
    </source>
</evidence>
<dbReference type="AlphaFoldDB" id="A0A7N0UPB0"/>
<comment type="function">
    <text evidence="10">Transcription factor.</text>
</comment>
<comment type="subcellular location">
    <subcellularLocation>
        <location evidence="1 8 9">Nucleus</location>
    </subcellularLocation>
</comment>
<keyword evidence="11" id="KW-0175">Coiled coil</keyword>
<proteinExistence type="inferred from homology"/>
<evidence type="ECO:0000256" key="2">
    <source>
        <dbReference type="ARBA" id="ARBA00023015"/>
    </source>
</evidence>
<evidence type="ECO:0000256" key="12">
    <source>
        <dbReference type="SAM" id="MobiDB-lite"/>
    </source>
</evidence>
<dbReference type="PROSITE" id="PS50071">
    <property type="entry name" value="HOMEOBOX_2"/>
    <property type="match status" value="1"/>
</dbReference>
<evidence type="ECO:0000259" key="13">
    <source>
        <dbReference type="PROSITE" id="PS50071"/>
    </source>
</evidence>
<evidence type="ECO:0000256" key="7">
    <source>
        <dbReference type="ARBA" id="ARBA00025748"/>
    </source>
</evidence>
<keyword evidence="6 8" id="KW-0539">Nucleus</keyword>
<comment type="similarity">
    <text evidence="7 10">Belongs to the HD-ZIP homeobox family. Class I subfamily.</text>
</comment>
<evidence type="ECO:0000256" key="3">
    <source>
        <dbReference type="ARBA" id="ARBA00023125"/>
    </source>
</evidence>
<dbReference type="GO" id="GO:0000976">
    <property type="term" value="F:transcription cis-regulatory region binding"/>
    <property type="evidence" value="ECO:0007669"/>
    <property type="project" value="UniProtKB-ARBA"/>
</dbReference>
<dbReference type="InterPro" id="IPR009057">
    <property type="entry name" value="Homeodomain-like_sf"/>
</dbReference>
<dbReference type="PANTHER" id="PTHR24326:SF535">
    <property type="entry name" value="HOMEOBOX-LEUCINE ZIPPER PROTEIN"/>
    <property type="match status" value="1"/>
</dbReference>
<dbReference type="GO" id="GO:0045893">
    <property type="term" value="P:positive regulation of DNA-templated transcription"/>
    <property type="evidence" value="ECO:0007669"/>
    <property type="project" value="TreeGrafter"/>
</dbReference>
<dbReference type="InterPro" id="IPR017970">
    <property type="entry name" value="Homeobox_CS"/>
</dbReference>
<dbReference type="EnsemblPlants" id="Kaladp0076s0024.1.v1.1">
    <property type="protein sequence ID" value="Kaladp0076s0024.1.v1.1"/>
    <property type="gene ID" value="Kaladp0076s0024.v1.1"/>
</dbReference>
<feature type="domain" description="Homeobox" evidence="13">
    <location>
        <begin position="47"/>
        <end position="107"/>
    </location>
</feature>
<dbReference type="SMART" id="SM00389">
    <property type="entry name" value="HOX"/>
    <property type="match status" value="1"/>
</dbReference>
<evidence type="ECO:0000313" key="15">
    <source>
        <dbReference type="Proteomes" id="UP000594263"/>
    </source>
</evidence>
<organism evidence="14 15">
    <name type="scientific">Kalanchoe fedtschenkoi</name>
    <name type="common">Lavender scallops</name>
    <name type="synonym">South American air plant</name>
    <dbReference type="NCBI Taxonomy" id="63787"/>
    <lineage>
        <taxon>Eukaryota</taxon>
        <taxon>Viridiplantae</taxon>
        <taxon>Streptophyta</taxon>
        <taxon>Embryophyta</taxon>
        <taxon>Tracheophyta</taxon>
        <taxon>Spermatophyta</taxon>
        <taxon>Magnoliopsida</taxon>
        <taxon>eudicotyledons</taxon>
        <taxon>Gunneridae</taxon>
        <taxon>Pentapetalae</taxon>
        <taxon>Saxifragales</taxon>
        <taxon>Crassulaceae</taxon>
        <taxon>Kalanchoe</taxon>
    </lineage>
</organism>
<feature type="region of interest" description="Disordered" evidence="12">
    <location>
        <begin position="1"/>
        <end position="26"/>
    </location>
</feature>
<dbReference type="GO" id="GO:0000981">
    <property type="term" value="F:DNA-binding transcription factor activity, RNA polymerase II-specific"/>
    <property type="evidence" value="ECO:0007669"/>
    <property type="project" value="UniProtKB-UniRule"/>
</dbReference>
<accession>A0A7N0UPB0</accession>
<dbReference type="Gene3D" id="1.10.10.60">
    <property type="entry name" value="Homeodomain-like"/>
    <property type="match status" value="1"/>
</dbReference>
<reference evidence="14" key="1">
    <citation type="submission" date="2021-01" db="UniProtKB">
        <authorList>
            <consortium name="EnsemblPlants"/>
        </authorList>
    </citation>
    <scope>IDENTIFICATION</scope>
</reference>
<dbReference type="Gramene" id="Kaladp0076s0024.1.v1.1">
    <property type="protein sequence ID" value="Kaladp0076s0024.1.v1.1"/>
    <property type="gene ID" value="Kaladp0076s0024.v1.1"/>
</dbReference>
<evidence type="ECO:0000256" key="4">
    <source>
        <dbReference type="ARBA" id="ARBA00023155"/>
    </source>
</evidence>
<dbReference type="InterPro" id="IPR001356">
    <property type="entry name" value="HD"/>
</dbReference>
<feature type="compositionally biased region" description="Low complexity" evidence="12">
    <location>
        <begin position="1"/>
        <end position="18"/>
    </location>
</feature>
<sequence length="258" mass="29076">MKRFCSSSSDSLLSFVSMPSPPQDDGDYCRELQAMLDGLDEEENANGAQTEKKRRLSSAQVKALERHFSADNKLEPERKLKLAAEIGLQPRQVAVWFQNRRARWKNKQLEREYEVLKSGYAELKVSYASVEREKEALTAELMDLKTKLKEDILVFSDSARNSTSDEQESSKLNDVVLHQHSTSHHTHNHNYHQTTWSSSSSSPLLQFDCSTSHPPPQDLAWFQQTGGGVDGFCSVYGSPGDEGSPAGLNWLSFEQSDF</sequence>
<dbReference type="SUPFAM" id="SSF46689">
    <property type="entry name" value="Homeodomain-like"/>
    <property type="match status" value="1"/>
</dbReference>
<keyword evidence="5 10" id="KW-0804">Transcription</keyword>
<evidence type="ECO:0000256" key="8">
    <source>
        <dbReference type="PROSITE-ProRule" id="PRU00108"/>
    </source>
</evidence>
<dbReference type="GO" id="GO:0005634">
    <property type="term" value="C:nucleus"/>
    <property type="evidence" value="ECO:0007669"/>
    <property type="project" value="UniProtKB-SubCell"/>
</dbReference>
<dbReference type="PROSITE" id="PS00027">
    <property type="entry name" value="HOMEOBOX_1"/>
    <property type="match status" value="1"/>
</dbReference>
<keyword evidence="3 8" id="KW-0238">DNA-binding</keyword>
<evidence type="ECO:0000313" key="14">
    <source>
        <dbReference type="EnsemblPlants" id="Kaladp0076s0024.1.v1.1"/>
    </source>
</evidence>
<dbReference type="FunFam" id="1.10.10.60:FF:000144">
    <property type="entry name" value="homeobox-leucine zipper protein ATHB-6-like"/>
    <property type="match status" value="1"/>
</dbReference>
<dbReference type="Pfam" id="PF00046">
    <property type="entry name" value="Homeodomain"/>
    <property type="match status" value="1"/>
</dbReference>
<dbReference type="PRINTS" id="PR00031">
    <property type="entry name" value="HTHREPRESSR"/>
</dbReference>
<dbReference type="InterPro" id="IPR003106">
    <property type="entry name" value="Leu_zip_homeo"/>
</dbReference>
<keyword evidence="4 8" id="KW-0371">Homeobox</keyword>
<keyword evidence="2 10" id="KW-0805">Transcription regulation</keyword>
<name>A0A7N0UPB0_KALFE</name>
<evidence type="ECO:0000256" key="5">
    <source>
        <dbReference type="ARBA" id="ARBA00023163"/>
    </source>
</evidence>
<evidence type="ECO:0000256" key="10">
    <source>
        <dbReference type="RuleBase" id="RU369038"/>
    </source>
</evidence>
<dbReference type="InterPro" id="IPR000047">
    <property type="entry name" value="HTH_motif"/>
</dbReference>
<dbReference type="Proteomes" id="UP000594263">
    <property type="component" value="Unplaced"/>
</dbReference>
<dbReference type="PANTHER" id="PTHR24326">
    <property type="entry name" value="HOMEOBOX-LEUCINE ZIPPER PROTEIN"/>
    <property type="match status" value="1"/>
</dbReference>
<dbReference type="Pfam" id="PF02183">
    <property type="entry name" value="HALZ"/>
    <property type="match status" value="1"/>
</dbReference>
<keyword evidence="15" id="KW-1185">Reference proteome</keyword>
<dbReference type="InterPro" id="IPR045224">
    <property type="entry name" value="HDZip_class_I_plant"/>
</dbReference>
<evidence type="ECO:0000256" key="11">
    <source>
        <dbReference type="SAM" id="Coils"/>
    </source>
</evidence>
<feature type="DNA-binding region" description="Homeobox" evidence="8">
    <location>
        <begin position="49"/>
        <end position="108"/>
    </location>
</feature>
<evidence type="ECO:0000256" key="9">
    <source>
        <dbReference type="RuleBase" id="RU000682"/>
    </source>
</evidence>